<feature type="transmembrane region" description="Helical" evidence="10">
    <location>
        <begin position="563"/>
        <end position="581"/>
    </location>
</feature>
<feature type="transmembrane region" description="Helical" evidence="10">
    <location>
        <begin position="737"/>
        <end position="755"/>
    </location>
</feature>
<organism evidence="15 16">
    <name type="scientific">Halomonas icarae</name>
    <dbReference type="NCBI Taxonomy" id="2691040"/>
    <lineage>
        <taxon>Bacteria</taxon>
        <taxon>Pseudomonadati</taxon>
        <taxon>Pseudomonadota</taxon>
        <taxon>Gammaproteobacteria</taxon>
        <taxon>Oceanospirillales</taxon>
        <taxon>Halomonadaceae</taxon>
        <taxon>Halomonas</taxon>
    </lineage>
</organism>
<evidence type="ECO:0000256" key="6">
    <source>
        <dbReference type="ARBA" id="ARBA00022989"/>
    </source>
</evidence>
<evidence type="ECO:0000256" key="7">
    <source>
        <dbReference type="ARBA" id="ARBA00023065"/>
    </source>
</evidence>
<dbReference type="GO" id="GO:0006811">
    <property type="term" value="P:monoatomic ion transport"/>
    <property type="evidence" value="ECO:0007669"/>
    <property type="project" value="UniProtKB-KW"/>
</dbReference>
<evidence type="ECO:0000256" key="10">
    <source>
        <dbReference type="SAM" id="Phobius"/>
    </source>
</evidence>
<feature type="transmembrane region" description="Helical" evidence="10">
    <location>
        <begin position="593"/>
        <end position="611"/>
    </location>
</feature>
<dbReference type="PANTHER" id="PTHR43373">
    <property type="entry name" value="NA(+)/H(+) ANTIPORTER SUBUNIT"/>
    <property type="match status" value="1"/>
</dbReference>
<dbReference type="InterPro" id="IPR001516">
    <property type="entry name" value="Proton_antipo_N"/>
</dbReference>
<feature type="transmembrane region" description="Helical" evidence="10">
    <location>
        <begin position="201"/>
        <end position="217"/>
    </location>
</feature>
<feature type="transmembrane region" description="Helical" evidence="10">
    <location>
        <begin position="68"/>
        <end position="95"/>
    </location>
</feature>
<evidence type="ECO:0000313" key="16">
    <source>
        <dbReference type="Proteomes" id="UP000448235"/>
    </source>
</evidence>
<comment type="caution">
    <text evidence="15">The sequence shown here is derived from an EMBL/GenBank/DDBJ whole genome shotgun (WGS) entry which is preliminary data.</text>
</comment>
<feature type="domain" description="NADH-Ubiquinone oxidoreductase (complex I) chain 5 N-terminal" evidence="12">
    <location>
        <begin position="58"/>
        <end position="107"/>
    </location>
</feature>
<feature type="transmembrane region" description="Helical" evidence="10">
    <location>
        <begin position="618"/>
        <end position="638"/>
    </location>
</feature>
<evidence type="ECO:0000256" key="9">
    <source>
        <dbReference type="RuleBase" id="RU000320"/>
    </source>
</evidence>
<evidence type="ECO:0000259" key="14">
    <source>
        <dbReference type="Pfam" id="PF20501"/>
    </source>
</evidence>
<evidence type="ECO:0000256" key="4">
    <source>
        <dbReference type="ARBA" id="ARBA00022475"/>
    </source>
</evidence>
<feature type="transmembrane region" description="Helical" evidence="10">
    <location>
        <begin position="447"/>
        <end position="468"/>
    </location>
</feature>
<dbReference type="EMBL" id="WUTS01000001">
    <property type="protein sequence ID" value="NAW13668.1"/>
    <property type="molecule type" value="Genomic_DNA"/>
</dbReference>
<dbReference type="Proteomes" id="UP000448235">
    <property type="component" value="Unassembled WGS sequence"/>
</dbReference>
<dbReference type="PANTHER" id="PTHR43373:SF1">
    <property type="entry name" value="NA(+)_H(+) ANTIPORTER SUBUNIT A"/>
    <property type="match status" value="1"/>
</dbReference>
<keyword evidence="5 9" id="KW-0812">Transmembrane</keyword>
<dbReference type="GO" id="GO:0005886">
    <property type="term" value="C:plasma membrane"/>
    <property type="evidence" value="ECO:0007669"/>
    <property type="project" value="UniProtKB-SubCell"/>
</dbReference>
<protein>
    <submittedName>
        <fullName evidence="15">Putative monovalent cation/H+ antiporter subunit A</fullName>
    </submittedName>
</protein>
<sequence length="776" mass="82595">MQLAVLGGFVVASLVPLLHRWFGAGTARVLALLPAAIAAWLLAQWPVIAAGETLWLEWAWVPGLDITLTFLIDGLAWLFAMLISMIGTLVLLYAGDYLHGHRDLPRFLVVITAFMMSMLGLVLADNLVTLFVFWELTSITSYLLIGFNHTDPAARKSAQQGLFVTVGGGLALLAGFVMLALAGDSWSLAELNTRGEQLKAHVLYLPLLICVLLGAFTKSAQFPFHFWLPNAMAAPTPVSAYLHSATMVKAGVYLLARLHPALGGTEPWVITLSLVGALTMASGAFLAIQHTNVKTLLAYSTVMALGTLTMLLGIGTEAALTAFVVFLLAHSLYKGALFMVAGILDHETGTRDVTAMGGLRHAMPCTALVAVVAALSLAGLPPLLGFIGKELMLESLLAAAAYRAVILPLAFLAAFLTLAVAAVVAIRPFFGPLRQTPSAPREASFGMLAGPALLAALSLLFGLAPRLLDSLVGATVAGIGAGSAEVHLALWHGINLPLLLSLASLGLGALVFRRWDRLRAWLARLEPLMARGPEAGYEALMSGMVDLAEWQTRFLQSGYLRNYLVITLLVLLGLVGHALLLRHTPSITFTLDIYFHEAVAAGLMVAGAVSACVMRSRLAAVAAVGVMGFSIALTFVLFSAPDLAITQLLVETLTVILLVLVLFRLPRFATLSTPAERLRDLAVAGLSGGLVTLLMLAVLSGERLPRISDYMVANSQPLGRGHNIVNVILVDFRALDTLGEMFVLALAASGVYAMLRFHAEEYAARDAGHTRRSDDG</sequence>
<dbReference type="InterPro" id="IPR046806">
    <property type="entry name" value="MrpA_C/MbhE"/>
</dbReference>
<dbReference type="PRINTS" id="PR01434">
    <property type="entry name" value="NADHDHGNASE5"/>
</dbReference>
<feature type="transmembrane region" description="Helical" evidence="10">
    <location>
        <begin position="320"/>
        <end position="344"/>
    </location>
</feature>
<evidence type="ECO:0000256" key="5">
    <source>
        <dbReference type="ARBA" id="ARBA00022692"/>
    </source>
</evidence>
<dbReference type="InterPro" id="IPR025383">
    <property type="entry name" value="MrpA_C/MbhD"/>
</dbReference>
<feature type="transmembrane region" description="Helical" evidence="10">
    <location>
        <begin position="678"/>
        <end position="699"/>
    </location>
</feature>
<comment type="subcellular location">
    <subcellularLocation>
        <location evidence="1">Cell membrane</location>
        <topology evidence="1">Multi-pass membrane protein</topology>
    </subcellularLocation>
    <subcellularLocation>
        <location evidence="9">Membrane</location>
        <topology evidence="9">Multi-pass membrane protein</topology>
    </subcellularLocation>
</comment>
<dbReference type="Pfam" id="PF20501">
    <property type="entry name" value="MbhE"/>
    <property type="match status" value="1"/>
</dbReference>
<accession>A0A7X5ANI5</accession>
<keyword evidence="7" id="KW-0406">Ion transport</keyword>
<feature type="transmembrane region" description="Helical" evidence="10">
    <location>
        <begin position="29"/>
        <end position="48"/>
    </location>
</feature>
<dbReference type="InterPro" id="IPR001750">
    <property type="entry name" value="ND/Mrp_TM"/>
</dbReference>
<feature type="transmembrane region" description="Helical" evidence="10">
    <location>
        <begin position="130"/>
        <end position="149"/>
    </location>
</feature>
<dbReference type="AlphaFoldDB" id="A0A7X5ANI5"/>
<dbReference type="Pfam" id="PF00662">
    <property type="entry name" value="Proton_antipo_N"/>
    <property type="match status" value="1"/>
</dbReference>
<evidence type="ECO:0000256" key="2">
    <source>
        <dbReference type="ARBA" id="ARBA00022448"/>
    </source>
</evidence>
<feature type="transmembrane region" description="Helical" evidence="10">
    <location>
        <begin position="488"/>
        <end position="512"/>
    </location>
</feature>
<feature type="transmembrane region" description="Helical" evidence="10">
    <location>
        <begin position="268"/>
        <end position="288"/>
    </location>
</feature>
<keyword evidence="2" id="KW-0813">Transport</keyword>
<evidence type="ECO:0000313" key="15">
    <source>
        <dbReference type="EMBL" id="NAW13668.1"/>
    </source>
</evidence>
<dbReference type="Pfam" id="PF00361">
    <property type="entry name" value="Proton_antipo_M"/>
    <property type="match status" value="1"/>
</dbReference>
<keyword evidence="16" id="KW-1185">Reference proteome</keyword>
<evidence type="ECO:0000259" key="13">
    <source>
        <dbReference type="Pfam" id="PF13244"/>
    </source>
</evidence>
<feature type="transmembrane region" description="Helical" evidence="10">
    <location>
        <begin position="107"/>
        <end position="124"/>
    </location>
</feature>
<feature type="transmembrane region" description="Helical" evidence="10">
    <location>
        <begin position="644"/>
        <end position="666"/>
    </location>
</feature>
<feature type="domain" description="MrpA C-terminal/MbhE" evidence="14">
    <location>
        <begin position="676"/>
        <end position="757"/>
    </location>
</feature>
<keyword evidence="3" id="KW-0050">Antiport</keyword>
<proteinExistence type="predicted"/>
<feature type="transmembrane region" description="Helical" evidence="10">
    <location>
        <begin position="365"/>
        <end position="388"/>
    </location>
</feature>
<dbReference type="RefSeq" id="WP_161423795.1">
    <property type="nucleotide sequence ID" value="NZ_JARWMY010000001.1"/>
</dbReference>
<reference evidence="15 16" key="1">
    <citation type="submission" date="2019-12" db="EMBL/GenBank/DDBJ databases">
        <title>Draft genome sequencing of Halomonas icarensis D1-1.</title>
        <authorList>
            <person name="Pandiyan K."/>
            <person name="Kushwaha P."/>
            <person name="Gowdham M."/>
            <person name="Chakdar H."/>
            <person name="Singh A."/>
            <person name="Kumar M."/>
            <person name="Saxena A.K."/>
        </authorList>
    </citation>
    <scope>NUCLEOTIDE SEQUENCE [LARGE SCALE GENOMIC DNA]</scope>
    <source>
        <strain evidence="15 16">D1-1</strain>
    </source>
</reference>
<dbReference type="NCBIfam" id="NF009287">
    <property type="entry name" value="PRK12647.1"/>
    <property type="match status" value="1"/>
</dbReference>
<feature type="transmembrane region" description="Helical" evidence="10">
    <location>
        <begin position="6"/>
        <end position="22"/>
    </location>
</feature>
<feature type="domain" description="MrpA C-terminal/MbhD" evidence="13">
    <location>
        <begin position="603"/>
        <end position="667"/>
    </location>
</feature>
<feature type="domain" description="NADH:quinone oxidoreductase/Mrp antiporter transmembrane" evidence="11">
    <location>
        <begin position="124"/>
        <end position="407"/>
    </location>
</feature>
<keyword evidence="6 10" id="KW-1133">Transmembrane helix</keyword>
<evidence type="ECO:0000256" key="1">
    <source>
        <dbReference type="ARBA" id="ARBA00004651"/>
    </source>
</evidence>
<dbReference type="GO" id="GO:0015297">
    <property type="term" value="F:antiporter activity"/>
    <property type="evidence" value="ECO:0007669"/>
    <property type="project" value="UniProtKB-KW"/>
</dbReference>
<feature type="transmembrane region" description="Helical" evidence="10">
    <location>
        <begin position="295"/>
        <end position="314"/>
    </location>
</feature>
<feature type="transmembrane region" description="Helical" evidence="10">
    <location>
        <begin position="161"/>
        <end position="181"/>
    </location>
</feature>
<keyword evidence="8 10" id="KW-0472">Membrane</keyword>
<dbReference type="Pfam" id="PF13244">
    <property type="entry name" value="MbhD"/>
    <property type="match status" value="1"/>
</dbReference>
<keyword evidence="4" id="KW-1003">Cell membrane</keyword>
<gene>
    <name evidence="15" type="ORF">GRB80_12500</name>
</gene>
<evidence type="ECO:0000256" key="8">
    <source>
        <dbReference type="ARBA" id="ARBA00023136"/>
    </source>
</evidence>
<evidence type="ECO:0000256" key="3">
    <source>
        <dbReference type="ARBA" id="ARBA00022449"/>
    </source>
</evidence>
<feature type="transmembrane region" description="Helical" evidence="10">
    <location>
        <begin position="400"/>
        <end position="426"/>
    </location>
</feature>
<dbReference type="InterPro" id="IPR050616">
    <property type="entry name" value="CPA3_Na-H_Antiporter_A"/>
</dbReference>
<evidence type="ECO:0000259" key="12">
    <source>
        <dbReference type="Pfam" id="PF00662"/>
    </source>
</evidence>
<name>A0A7X5ANI5_9GAMM</name>
<evidence type="ECO:0000259" key="11">
    <source>
        <dbReference type="Pfam" id="PF00361"/>
    </source>
</evidence>